<reference evidence="3" key="2">
    <citation type="journal article" date="1989" name="Virology">
        <title>Genome organization of mouse adenovirus type 1 early region 1: a novel transcription map.</title>
        <authorList>
            <person name="Ball A.O."/>
            <person name="Beard C.W."/>
            <person name="Redick S.D."/>
            <person name="Spindler K.R."/>
        </authorList>
    </citation>
    <scope>NUCLEOTIDE SEQUENCE [LARGE SCALE GENOMIC DNA]</scope>
</reference>
<evidence type="ECO:0000313" key="3">
    <source>
        <dbReference type="EMBL" id="AAA42426.1"/>
    </source>
</evidence>
<protein>
    <submittedName>
        <fullName evidence="3">Adenovirus type 1 early regions 1A and 1B DNA</fullName>
    </submittedName>
</protein>
<dbReference type="KEGG" id="vg:1460933"/>
<sequence>MMNSRMRRWAATSRLLHEDPPATPPSQDQQAEVLRRDIHILNAKISELENQMERLCRSLESTFNRIELLHSMLAQGEEEEEEEDGAEDIEENGEESD</sequence>
<feature type="region of interest" description="Disordered" evidence="2">
    <location>
        <begin position="73"/>
        <end position="97"/>
    </location>
</feature>
<organismHost>
    <name type="scientific">Mus musculus</name>
    <name type="common">Mouse</name>
    <dbReference type="NCBI Taxonomy" id="10090"/>
</organismHost>
<organism evidence="3">
    <name type="scientific">Murine adenovirus A serotype 1</name>
    <name type="common">MAdV-1</name>
    <name type="synonym">Murine adenovirus 1</name>
    <dbReference type="NCBI Taxonomy" id="10530"/>
    <lineage>
        <taxon>Viruses</taxon>
        <taxon>Varidnaviria</taxon>
        <taxon>Bamfordvirae</taxon>
        <taxon>Preplasmiviricota</taxon>
        <taxon>Polisuviricotina</taxon>
        <taxon>Pharingeaviricetes</taxon>
        <taxon>Rowavirales</taxon>
        <taxon>Adenoviridae</taxon>
        <taxon>Mastadenovirus</taxon>
        <taxon>Mastadenovirus encephalomyelitidis</taxon>
        <taxon>Murine mastadenovirus A</taxon>
    </lineage>
</organism>
<dbReference type="EMBL" id="M22245">
    <property type="protein sequence ID" value="AAA42426.1"/>
    <property type="molecule type" value="Genomic_DNA"/>
</dbReference>
<proteinExistence type="predicted"/>
<keyword evidence="1" id="KW-0175">Coiled coil</keyword>
<reference evidence="3" key="1">
    <citation type="journal article" date="1988" name="J. Virol.">
        <title>Identification of mouse adenovirus type 1 early region 1: DNA sequence and a conserved transactivating function.</title>
        <authorList>
            <person name="Ball A.O."/>
            <person name="Williams M.E."/>
            <person name="Spindler K.R."/>
        </authorList>
    </citation>
    <scope>NUCLEOTIDE SEQUENCE [LARGE SCALE GENOMIC DNA]</scope>
</reference>
<evidence type="ECO:0000256" key="2">
    <source>
        <dbReference type="SAM" id="MobiDB-lite"/>
    </source>
</evidence>
<accession>Q64890</accession>
<name>Q64890_ADEM1</name>
<feature type="region of interest" description="Disordered" evidence="2">
    <location>
        <begin position="1"/>
        <end position="30"/>
    </location>
</feature>
<feature type="coiled-coil region" evidence="1">
    <location>
        <begin position="31"/>
        <end position="65"/>
    </location>
</feature>
<feature type="compositionally biased region" description="Acidic residues" evidence="2">
    <location>
        <begin position="76"/>
        <end position="97"/>
    </location>
</feature>
<reference evidence="3" key="3">
    <citation type="submission" date="1989-04" db="EMBL/GenBank/DDBJ databases">
        <authorList>
            <person name="Spindler K.R."/>
        </authorList>
    </citation>
    <scope>NUCLEOTIDE SEQUENCE</scope>
</reference>
<evidence type="ECO:0000256" key="1">
    <source>
        <dbReference type="SAM" id="Coils"/>
    </source>
</evidence>